<dbReference type="GO" id="GO:0016887">
    <property type="term" value="F:ATP hydrolysis activity"/>
    <property type="evidence" value="ECO:0007669"/>
    <property type="project" value="InterPro"/>
</dbReference>
<dbReference type="PANTHER" id="PTHR11638">
    <property type="entry name" value="ATP-DEPENDENT CLP PROTEASE"/>
    <property type="match status" value="1"/>
</dbReference>
<evidence type="ECO:0000256" key="1">
    <source>
        <dbReference type="ARBA" id="ARBA00022741"/>
    </source>
</evidence>
<dbReference type="Proteomes" id="UP000220192">
    <property type="component" value="Unassembled WGS sequence"/>
</dbReference>
<evidence type="ECO:0000313" key="5">
    <source>
        <dbReference type="Proteomes" id="UP000220192"/>
    </source>
</evidence>
<dbReference type="AlphaFoldDB" id="A0A2A7D1N0"/>
<dbReference type="RefSeq" id="WP_097842005.1">
    <property type="nucleotide sequence ID" value="NZ_NVLX01000034.1"/>
</dbReference>
<dbReference type="InterPro" id="IPR050130">
    <property type="entry name" value="ClpA_ClpB"/>
</dbReference>
<dbReference type="PRINTS" id="PR00300">
    <property type="entry name" value="CLPPROTEASEA"/>
</dbReference>
<dbReference type="GO" id="GO:0005737">
    <property type="term" value="C:cytoplasm"/>
    <property type="evidence" value="ECO:0007669"/>
    <property type="project" value="TreeGrafter"/>
</dbReference>
<evidence type="ECO:0000256" key="2">
    <source>
        <dbReference type="ARBA" id="ARBA00022840"/>
    </source>
</evidence>
<dbReference type="Pfam" id="PF07724">
    <property type="entry name" value="AAA_2"/>
    <property type="match status" value="1"/>
</dbReference>
<dbReference type="EMBL" id="NVLX01000034">
    <property type="protein sequence ID" value="PDZ13932.1"/>
    <property type="molecule type" value="Genomic_DNA"/>
</dbReference>
<evidence type="ECO:0000259" key="3">
    <source>
        <dbReference type="SMART" id="SM00382"/>
    </source>
</evidence>
<sequence length="365" mass="42816">MKKIILYYGPRFEFDKLIPESFFTLDQVVRWIDIQNRFGSSVNLDNNSSLVGYSMSYSGITEGAEQNFVSILDVFNDAIDEVYLQNPTEGIRKEIERFFSKEIIEIRHHSYAPVSKDALLEVNSNFDNRIIGQNHVKEQLLPILYNIYKGKNEGKPSIIMFYGNSGVGKTETAKFISDSLGGNLFRKQLSMFQNNELLDYLFGTKHSASSFTKDLLERESNVILLDEFDKAYFSSYNAFYQVFDEGIFEDKNYKVNLKNTIIICTSNYKTPEEIRRALGDPIFFRFDRMIKFEDLTLESKIEIINQVISEEYKKLNPDERQVVHYEELKSKYIEQAKRFVNYRHIKFLIQNDINGILVRYFLENH</sequence>
<accession>A0A2A7D1N0</accession>
<dbReference type="GO" id="GO:0005524">
    <property type="term" value="F:ATP binding"/>
    <property type="evidence" value="ECO:0007669"/>
    <property type="project" value="UniProtKB-KW"/>
</dbReference>
<gene>
    <name evidence="4" type="ORF">CON16_27345</name>
</gene>
<dbReference type="SMART" id="SM00382">
    <property type="entry name" value="AAA"/>
    <property type="match status" value="1"/>
</dbReference>
<dbReference type="SUPFAM" id="SSF52540">
    <property type="entry name" value="P-loop containing nucleoside triphosphate hydrolases"/>
    <property type="match status" value="1"/>
</dbReference>
<dbReference type="InterPro" id="IPR027417">
    <property type="entry name" value="P-loop_NTPase"/>
</dbReference>
<name>A0A2A7D1N0_BACAN</name>
<protein>
    <submittedName>
        <fullName evidence="4">AAA family ATPase</fullName>
    </submittedName>
</protein>
<organism evidence="4 5">
    <name type="scientific">Bacillus anthracis</name>
    <name type="common">anthrax bacterium</name>
    <dbReference type="NCBI Taxonomy" id="1392"/>
    <lineage>
        <taxon>Bacteria</taxon>
        <taxon>Bacillati</taxon>
        <taxon>Bacillota</taxon>
        <taxon>Bacilli</taxon>
        <taxon>Bacillales</taxon>
        <taxon>Bacillaceae</taxon>
        <taxon>Bacillus</taxon>
        <taxon>Bacillus cereus group</taxon>
    </lineage>
</organism>
<dbReference type="GO" id="GO:0034605">
    <property type="term" value="P:cellular response to heat"/>
    <property type="evidence" value="ECO:0007669"/>
    <property type="project" value="TreeGrafter"/>
</dbReference>
<keyword evidence="1" id="KW-0547">Nucleotide-binding</keyword>
<dbReference type="InterPro" id="IPR003593">
    <property type="entry name" value="AAA+_ATPase"/>
</dbReference>
<evidence type="ECO:0000313" key="4">
    <source>
        <dbReference type="EMBL" id="PDZ13932.1"/>
    </source>
</evidence>
<proteinExistence type="predicted"/>
<feature type="domain" description="AAA+ ATPase" evidence="3">
    <location>
        <begin position="155"/>
        <end position="296"/>
    </location>
</feature>
<dbReference type="InterPro" id="IPR003959">
    <property type="entry name" value="ATPase_AAA_core"/>
</dbReference>
<dbReference type="Gene3D" id="3.40.50.300">
    <property type="entry name" value="P-loop containing nucleotide triphosphate hydrolases"/>
    <property type="match status" value="1"/>
</dbReference>
<reference evidence="4 5" key="1">
    <citation type="submission" date="2017-09" db="EMBL/GenBank/DDBJ databases">
        <title>Large-scale bioinformatics analysis of Bacillus genomes uncovers conserved roles of natural products in bacterial physiology.</title>
        <authorList>
            <consortium name="Agbiome Team Llc"/>
            <person name="Bleich R.M."/>
            <person name="Grubbs K.J."/>
            <person name="Santa Maria K.C."/>
            <person name="Allen S.E."/>
            <person name="Farag S."/>
            <person name="Shank E.A."/>
            <person name="Bowers A."/>
        </authorList>
    </citation>
    <scope>NUCLEOTIDE SEQUENCE [LARGE SCALE GENOMIC DNA]</scope>
    <source>
        <strain evidence="4 5">AFS095574</strain>
    </source>
</reference>
<dbReference type="PANTHER" id="PTHR11638:SF18">
    <property type="entry name" value="HEAT SHOCK PROTEIN 104"/>
    <property type="match status" value="1"/>
</dbReference>
<keyword evidence="2" id="KW-0067">ATP-binding</keyword>
<dbReference type="InterPro" id="IPR001270">
    <property type="entry name" value="ClpA/B"/>
</dbReference>
<comment type="caution">
    <text evidence="4">The sequence shown here is derived from an EMBL/GenBank/DDBJ whole genome shotgun (WGS) entry which is preliminary data.</text>
</comment>